<evidence type="ECO:0000259" key="6">
    <source>
        <dbReference type="PROSITE" id="PS50808"/>
    </source>
</evidence>
<evidence type="ECO:0000256" key="5">
    <source>
        <dbReference type="SAM" id="MobiDB-lite"/>
    </source>
</evidence>
<keyword evidence="2 4" id="KW-0863">Zinc-finger</keyword>
<keyword evidence="8" id="KW-1185">Reference proteome</keyword>
<dbReference type="GO" id="GO:0003677">
    <property type="term" value="F:DNA binding"/>
    <property type="evidence" value="ECO:0007669"/>
    <property type="project" value="InterPro"/>
</dbReference>
<feature type="region of interest" description="Disordered" evidence="5">
    <location>
        <begin position="180"/>
        <end position="201"/>
    </location>
</feature>
<feature type="compositionally biased region" description="Polar residues" evidence="5">
    <location>
        <begin position="186"/>
        <end position="198"/>
    </location>
</feature>
<dbReference type="PANTHER" id="PTHR47501">
    <property type="entry name" value="TRANSPOSASE-RELATED"/>
    <property type="match status" value="1"/>
</dbReference>
<feature type="non-terminal residue" evidence="7">
    <location>
        <position position="413"/>
    </location>
</feature>
<accession>A0A5N5T1Q4</accession>
<evidence type="ECO:0000256" key="2">
    <source>
        <dbReference type="ARBA" id="ARBA00022771"/>
    </source>
</evidence>
<feature type="domain" description="BED-type" evidence="6">
    <location>
        <begin position="103"/>
        <end position="168"/>
    </location>
</feature>
<feature type="compositionally biased region" description="Polar residues" evidence="5">
    <location>
        <begin position="397"/>
        <end position="413"/>
    </location>
</feature>
<keyword evidence="3" id="KW-0862">Zinc</keyword>
<gene>
    <name evidence="7" type="ORF">Anas_07455</name>
</gene>
<organism evidence="7 8">
    <name type="scientific">Armadillidium nasatum</name>
    <dbReference type="NCBI Taxonomy" id="96803"/>
    <lineage>
        <taxon>Eukaryota</taxon>
        <taxon>Metazoa</taxon>
        <taxon>Ecdysozoa</taxon>
        <taxon>Arthropoda</taxon>
        <taxon>Crustacea</taxon>
        <taxon>Multicrustacea</taxon>
        <taxon>Malacostraca</taxon>
        <taxon>Eumalacostraca</taxon>
        <taxon>Peracarida</taxon>
        <taxon>Isopoda</taxon>
        <taxon>Oniscidea</taxon>
        <taxon>Crinocheta</taxon>
        <taxon>Armadillidiidae</taxon>
        <taxon>Armadillidium</taxon>
    </lineage>
</organism>
<sequence>MDTECEFDIKNIKSEFEIKEEELDVQGWSLILILEQFCIYLESEVLISSDVFVSRGLASNEQVEREVKLEETNYSSHFLQYDENYSEQLGLTEIKPHQDQPEQKSQNPWPHLEDYFAFISRDKENANLLYFQCVLCQPKKATIKGHTSSFYNLKSHVKRSHRAHFVQFLERIKAFSCRGKHRSHRSSANSNDMTQSLEPPSKKICLPTNEKASDTLAACKDASQSLVDSKIVNLFVCNMLPLRVVESPTFVNLIKTLNPTKTAMSHSTLARRIEATHKHLEDYLIRLLKDVPWVATTADCWSVHNKSFLRITAYWLDSKTRKRQYAVLACSQLKEHPTVDVLTEAMLNTHYKFHLQDKVTRITTDNGRNFVKTFVQFRMETELLVCTPDAATDSEGVENTNLDVNSDTEAMDE</sequence>
<dbReference type="GO" id="GO:0008270">
    <property type="term" value="F:zinc ion binding"/>
    <property type="evidence" value="ECO:0007669"/>
    <property type="project" value="UniProtKB-KW"/>
</dbReference>
<feature type="region of interest" description="Disordered" evidence="5">
    <location>
        <begin position="394"/>
        <end position="413"/>
    </location>
</feature>
<dbReference type="EMBL" id="SEYY01015299">
    <property type="protein sequence ID" value="KAB7500078.1"/>
    <property type="molecule type" value="Genomic_DNA"/>
</dbReference>
<keyword evidence="1" id="KW-0479">Metal-binding</keyword>
<evidence type="ECO:0000256" key="4">
    <source>
        <dbReference type="PROSITE-ProRule" id="PRU00027"/>
    </source>
</evidence>
<dbReference type="PANTHER" id="PTHR47501:SF5">
    <property type="entry name" value="HAT C-TERMINAL DIMERISATION DOMAIN-CONTAINING PROTEIN"/>
    <property type="match status" value="1"/>
</dbReference>
<name>A0A5N5T1Q4_9CRUS</name>
<proteinExistence type="predicted"/>
<evidence type="ECO:0000256" key="3">
    <source>
        <dbReference type="ARBA" id="ARBA00022833"/>
    </source>
</evidence>
<dbReference type="OrthoDB" id="6382074at2759"/>
<evidence type="ECO:0000313" key="8">
    <source>
        <dbReference type="Proteomes" id="UP000326759"/>
    </source>
</evidence>
<dbReference type="Proteomes" id="UP000326759">
    <property type="component" value="Unassembled WGS sequence"/>
</dbReference>
<comment type="caution">
    <text evidence="7">The sequence shown here is derived from an EMBL/GenBank/DDBJ whole genome shotgun (WGS) entry which is preliminary data.</text>
</comment>
<protein>
    <recommendedName>
        <fullName evidence="6">BED-type domain-containing protein</fullName>
    </recommendedName>
</protein>
<evidence type="ECO:0000256" key="1">
    <source>
        <dbReference type="ARBA" id="ARBA00022723"/>
    </source>
</evidence>
<reference evidence="7 8" key="1">
    <citation type="journal article" date="2019" name="PLoS Biol.">
        <title>Sex chromosomes control vertical transmission of feminizing Wolbachia symbionts in an isopod.</title>
        <authorList>
            <person name="Becking T."/>
            <person name="Chebbi M.A."/>
            <person name="Giraud I."/>
            <person name="Moumen B."/>
            <person name="Laverre T."/>
            <person name="Caubet Y."/>
            <person name="Peccoud J."/>
            <person name="Gilbert C."/>
            <person name="Cordaux R."/>
        </authorList>
    </citation>
    <scope>NUCLEOTIDE SEQUENCE [LARGE SCALE GENOMIC DNA]</scope>
    <source>
        <strain evidence="7">ANa2</strain>
        <tissue evidence="7">Whole body excluding digestive tract and cuticle</tissue>
    </source>
</reference>
<dbReference type="InterPro" id="IPR003656">
    <property type="entry name" value="Znf_BED"/>
</dbReference>
<dbReference type="PROSITE" id="PS50808">
    <property type="entry name" value="ZF_BED"/>
    <property type="match status" value="1"/>
</dbReference>
<evidence type="ECO:0000313" key="7">
    <source>
        <dbReference type="EMBL" id="KAB7500078.1"/>
    </source>
</evidence>
<dbReference type="AlphaFoldDB" id="A0A5N5T1Q4"/>